<evidence type="ECO:0000313" key="2">
    <source>
        <dbReference type="EMBL" id="MBB3974037.1"/>
    </source>
</evidence>
<dbReference type="Proteomes" id="UP000528964">
    <property type="component" value="Unassembled WGS sequence"/>
</dbReference>
<dbReference type="EMBL" id="JACIDR010000004">
    <property type="protein sequence ID" value="MBB3974037.1"/>
    <property type="molecule type" value="Genomic_DNA"/>
</dbReference>
<accession>A0A7W6D4L9</accession>
<dbReference type="RefSeq" id="WP_183395892.1">
    <property type="nucleotide sequence ID" value="NZ_JACIDR010000004.1"/>
</dbReference>
<feature type="region of interest" description="Disordered" evidence="1">
    <location>
        <begin position="168"/>
        <end position="187"/>
    </location>
</feature>
<dbReference type="AlphaFoldDB" id="A0A7W6D4L9"/>
<organism evidence="2 3">
    <name type="scientific">Hansschlegelia beijingensis</name>
    <dbReference type="NCBI Taxonomy" id="1133344"/>
    <lineage>
        <taxon>Bacteria</taxon>
        <taxon>Pseudomonadati</taxon>
        <taxon>Pseudomonadota</taxon>
        <taxon>Alphaproteobacteria</taxon>
        <taxon>Hyphomicrobiales</taxon>
        <taxon>Methylopilaceae</taxon>
        <taxon>Hansschlegelia</taxon>
    </lineage>
</organism>
<comment type="caution">
    <text evidence="2">The sequence shown here is derived from an EMBL/GenBank/DDBJ whole genome shotgun (WGS) entry which is preliminary data.</text>
</comment>
<proteinExistence type="predicted"/>
<name>A0A7W6D4L9_9HYPH</name>
<evidence type="ECO:0000313" key="3">
    <source>
        <dbReference type="Proteomes" id="UP000528964"/>
    </source>
</evidence>
<evidence type="ECO:0000256" key="1">
    <source>
        <dbReference type="SAM" id="MobiDB-lite"/>
    </source>
</evidence>
<protein>
    <submittedName>
        <fullName evidence="2">Uncharacterized protein</fullName>
    </submittedName>
</protein>
<keyword evidence="3" id="KW-1185">Reference proteome</keyword>
<dbReference type="InterPro" id="IPR045442">
    <property type="entry name" value="DUF6505"/>
</dbReference>
<sequence>MTALRLPRTIRFDPSDTLVFERAAEPGEWAVPGSFLFWDQVVPNLVGKARAAFRAGFVGVRSLGFSTLVVIVEASEAERDEAIEDLARHIHERLGAPDFEAARAAAREEIEVAVSLCGPEIGTLIAMHRTWEEGEIRESFRTLRRRAPGEDRLHGGLRAFRLIEADDEEQPEEHVDLLGLQSGEAGR</sequence>
<reference evidence="2 3" key="1">
    <citation type="submission" date="2020-08" db="EMBL/GenBank/DDBJ databases">
        <title>Genomic Encyclopedia of Type Strains, Phase IV (KMG-IV): sequencing the most valuable type-strain genomes for metagenomic binning, comparative biology and taxonomic classification.</title>
        <authorList>
            <person name="Goeker M."/>
        </authorList>
    </citation>
    <scope>NUCLEOTIDE SEQUENCE [LARGE SCALE GENOMIC DNA]</scope>
    <source>
        <strain evidence="2 3">DSM 25481</strain>
    </source>
</reference>
<dbReference type="Pfam" id="PF20115">
    <property type="entry name" value="DUF6505"/>
    <property type="match status" value="1"/>
</dbReference>
<gene>
    <name evidence="2" type="ORF">GGR24_002714</name>
</gene>